<evidence type="ECO:0000313" key="9">
    <source>
        <dbReference type="EMBL" id="WQD76944.1"/>
    </source>
</evidence>
<sequence length="704" mass="78050">MTTHKLYAATSLLLLACLAALAVLSVGLPEPRMQAVLFLGLFAVLVVVRKPATRPVLLVFTGFLVIRYIAWRFQSFPVHGDLASRLAAGALLGAEVYCMGVVLLGYFVAARPLVRRPPPLPEDEAALPFVDIYIPTYSEPIPVVAPTVCGAIELDYPKSRFRVHVLDDGFPRSKTAKTAEQREALAMRATQLRALCEKHGAVYLTRDSNEHAKSGNLNAAMRNTSGDLIAILDADHVPTRDFLRCTVGFFVDSAKVALVQTPHFFTNPDPLEKNLGLFNEMPAENDLFYRAVQPGLDTWNTSFFCGSGALVRRTALEEVGGFSTDSITEDASTSVKLHQRGWQSIYLSRPMVAGLQPETVSGFLVQRIRWGVGMMQILMKQNPWIVRGLSPAQRFCYCSISLFWFFPFARLITFAVPVIGIVFKLHMYPGGADGLLGYTLPYLVAVLLTAERLNGRFRRIFSSELYETLQAFYMLPPLVSALLRPNAPTFSVTPKGEQSNADFISEFRAPFYVMFAGSVLGLAWGLARVFLEPQQRPVLVAALLWIVFNLFLSLGALGVLFEKAQRRARPRIDIEEPITVVSEAGEQHVTLVDANELGLRLRTTGAPVPPRFDVRFGNRLLAARVLAPINPGTHEYVALYTPRSPEEERGAVVLAYGDSERWLRQWKRREASPNLVKSLFGMLAISLRGAHAHARHVGRKGFHG</sequence>
<comment type="pathway">
    <text evidence="7">Glycan metabolism; bacterial cellulose biosynthesis.</text>
</comment>
<feature type="transmembrane region" description="Helical" evidence="7">
    <location>
        <begin position="402"/>
        <end position="423"/>
    </location>
</feature>
<dbReference type="Proteomes" id="UP001325479">
    <property type="component" value="Chromosome"/>
</dbReference>
<keyword evidence="7" id="KW-0973">c-di-GMP</keyword>
<dbReference type="NCBIfam" id="TIGR03030">
    <property type="entry name" value="CelA"/>
    <property type="match status" value="1"/>
</dbReference>
<dbReference type="SUPFAM" id="SSF53448">
    <property type="entry name" value="Nucleotide-diphospho-sugar transferases"/>
    <property type="match status" value="1"/>
</dbReference>
<keyword evidence="7" id="KW-1003">Cell membrane</keyword>
<keyword evidence="4 7" id="KW-0812">Transmembrane</keyword>
<dbReference type="PANTHER" id="PTHR43867:SF2">
    <property type="entry name" value="CELLULOSE SYNTHASE CATALYTIC SUBUNIT A [UDP-FORMING]"/>
    <property type="match status" value="1"/>
</dbReference>
<keyword evidence="6 7" id="KW-0472">Membrane</keyword>
<dbReference type="EMBL" id="CP139965">
    <property type="protein sequence ID" value="WQD76944.1"/>
    <property type="molecule type" value="Genomic_DNA"/>
</dbReference>
<dbReference type="CDD" id="cd06421">
    <property type="entry name" value="CESA_CelA_like"/>
    <property type="match status" value="1"/>
</dbReference>
<dbReference type="InterPro" id="IPR003919">
    <property type="entry name" value="Cell_synth_A"/>
</dbReference>
<evidence type="ECO:0000256" key="6">
    <source>
        <dbReference type="ARBA" id="ARBA00023136"/>
    </source>
</evidence>
<comment type="function">
    <text evidence="7">Catalytic subunit of cellulose synthase. It polymerizes uridine 5'-diphosphate glucose to cellulose.</text>
</comment>
<keyword evidence="7" id="KW-0135">Cellulose biosynthesis</keyword>
<feature type="transmembrane region" description="Helical" evidence="7">
    <location>
        <begin position="86"/>
        <end position="109"/>
    </location>
</feature>
<name>A0ABZ0WHV9_9BURK</name>
<dbReference type="InterPro" id="IPR001173">
    <property type="entry name" value="Glyco_trans_2-like"/>
</dbReference>
<evidence type="ECO:0000256" key="5">
    <source>
        <dbReference type="ARBA" id="ARBA00022989"/>
    </source>
</evidence>
<dbReference type="Gene3D" id="3.90.550.10">
    <property type="entry name" value="Spore Coat Polysaccharide Biosynthesis Protein SpsA, Chain A"/>
    <property type="match status" value="1"/>
</dbReference>
<evidence type="ECO:0000256" key="7">
    <source>
        <dbReference type="RuleBase" id="RU365020"/>
    </source>
</evidence>
<dbReference type="InterPro" id="IPR029044">
    <property type="entry name" value="Nucleotide-diphossugar_trans"/>
</dbReference>
<evidence type="ECO:0000256" key="1">
    <source>
        <dbReference type="ARBA" id="ARBA00004141"/>
    </source>
</evidence>
<organism evidence="9 10">
    <name type="scientific">Paraburkholderia kururiensis</name>
    <dbReference type="NCBI Taxonomy" id="984307"/>
    <lineage>
        <taxon>Bacteria</taxon>
        <taxon>Pseudomonadati</taxon>
        <taxon>Pseudomonadota</taxon>
        <taxon>Betaproteobacteria</taxon>
        <taxon>Burkholderiales</taxon>
        <taxon>Burkholderiaceae</taxon>
        <taxon>Paraburkholderia</taxon>
    </lineage>
</organism>
<keyword evidence="3 7" id="KW-0808">Transferase</keyword>
<dbReference type="PANTHER" id="PTHR43867">
    <property type="entry name" value="CELLULOSE SYNTHASE CATALYTIC SUBUNIT A [UDP-FORMING]"/>
    <property type="match status" value="1"/>
</dbReference>
<dbReference type="PROSITE" id="PS51257">
    <property type="entry name" value="PROKAR_LIPOPROTEIN"/>
    <property type="match status" value="1"/>
</dbReference>
<keyword evidence="2 7" id="KW-0328">Glycosyltransferase</keyword>
<accession>A0ABZ0WHV9</accession>
<keyword evidence="10" id="KW-1185">Reference proteome</keyword>
<evidence type="ECO:0000256" key="4">
    <source>
        <dbReference type="ARBA" id="ARBA00022692"/>
    </source>
</evidence>
<feature type="transmembrane region" description="Helical" evidence="7">
    <location>
        <begin position="55"/>
        <end position="74"/>
    </location>
</feature>
<keyword evidence="5 7" id="KW-1133">Transmembrane helix</keyword>
<feature type="transmembrane region" description="Helical" evidence="7">
    <location>
        <begin position="537"/>
        <end position="561"/>
    </location>
</feature>
<dbReference type="EC" id="2.4.1.12" evidence="7"/>
<keyword evidence="7" id="KW-0997">Cell inner membrane</keyword>
<evidence type="ECO:0000259" key="8">
    <source>
        <dbReference type="Pfam" id="PF13632"/>
    </source>
</evidence>
<dbReference type="InterPro" id="IPR050321">
    <property type="entry name" value="Glycosyltr_2/OpgH_subfam"/>
</dbReference>
<feature type="domain" description="Glycosyltransferase 2-like" evidence="8">
    <location>
        <begin position="228"/>
        <end position="425"/>
    </location>
</feature>
<evidence type="ECO:0000313" key="10">
    <source>
        <dbReference type="Proteomes" id="UP001325479"/>
    </source>
</evidence>
<protein>
    <recommendedName>
        <fullName evidence="7">Cellulose synthase catalytic subunit [UDP-forming]</fullName>
        <ecNumber evidence="7">2.4.1.12</ecNumber>
    </recommendedName>
</protein>
<feature type="transmembrane region" description="Helical" evidence="7">
    <location>
        <begin position="511"/>
        <end position="531"/>
    </location>
</feature>
<evidence type="ECO:0000256" key="2">
    <source>
        <dbReference type="ARBA" id="ARBA00022676"/>
    </source>
</evidence>
<feature type="transmembrane region" description="Helical" evidence="7">
    <location>
        <begin position="32"/>
        <end position="48"/>
    </location>
</feature>
<evidence type="ECO:0000256" key="3">
    <source>
        <dbReference type="ARBA" id="ARBA00022679"/>
    </source>
</evidence>
<dbReference type="PRINTS" id="PR01439">
    <property type="entry name" value="CELLSNTHASEA"/>
</dbReference>
<dbReference type="Pfam" id="PF13632">
    <property type="entry name" value="Glyco_trans_2_3"/>
    <property type="match status" value="1"/>
</dbReference>
<gene>
    <name evidence="9" type="primary">bcsA</name>
    <name evidence="9" type="ORF">U0042_23155</name>
</gene>
<comment type="catalytic activity">
    <reaction evidence="7">
        <text>[(1-&gt;4)-beta-D-glucosyl](n) + UDP-alpha-D-glucose = [(1-&gt;4)-beta-D-glucosyl](n+1) + UDP + H(+)</text>
        <dbReference type="Rhea" id="RHEA:19929"/>
        <dbReference type="Rhea" id="RHEA-COMP:10033"/>
        <dbReference type="Rhea" id="RHEA-COMP:10034"/>
        <dbReference type="ChEBI" id="CHEBI:15378"/>
        <dbReference type="ChEBI" id="CHEBI:18246"/>
        <dbReference type="ChEBI" id="CHEBI:58223"/>
        <dbReference type="ChEBI" id="CHEBI:58885"/>
        <dbReference type="EC" id="2.4.1.12"/>
    </reaction>
</comment>
<proteinExistence type="predicted"/>
<feature type="transmembrane region" description="Helical" evidence="7">
    <location>
        <begin position="435"/>
        <end position="453"/>
    </location>
</feature>
<comment type="subcellular location">
    <subcellularLocation>
        <location evidence="7">Cell inner membrane</location>
    </subcellularLocation>
    <subcellularLocation>
        <location evidence="1">Membrane</location>
        <topology evidence="1">Multi-pass membrane protein</topology>
    </subcellularLocation>
</comment>
<dbReference type="RefSeq" id="WP_157977770.1">
    <property type="nucleotide sequence ID" value="NZ_CP139965.1"/>
</dbReference>
<reference evidence="9 10" key="1">
    <citation type="submission" date="2023-12" db="EMBL/GenBank/DDBJ databases">
        <title>Genome sequencing and assembly of bacterial species from a model synthetic community.</title>
        <authorList>
            <person name="Hogle S.L."/>
        </authorList>
    </citation>
    <scope>NUCLEOTIDE SEQUENCE [LARGE SCALE GENOMIC DNA]</scope>
    <source>
        <strain evidence="9 10">HAMBI 2494</strain>
    </source>
</reference>
<comment type="cofactor">
    <cofactor evidence="7">
        <name>Mg(2+)</name>
        <dbReference type="ChEBI" id="CHEBI:18420"/>
    </cofactor>
</comment>